<evidence type="ECO:0000313" key="1">
    <source>
        <dbReference type="EMBL" id="ETO64878.1"/>
    </source>
</evidence>
<accession>A0A080ZE17</accession>
<dbReference type="EMBL" id="ANJA01003246">
    <property type="protein sequence ID" value="ETO64878.1"/>
    <property type="molecule type" value="Genomic_DNA"/>
</dbReference>
<dbReference type="AlphaFoldDB" id="A0A080ZE17"/>
<comment type="caution">
    <text evidence="1">The sequence shown here is derived from an EMBL/GenBank/DDBJ whole genome shotgun (WGS) entry which is preliminary data.</text>
</comment>
<reference evidence="1 2" key="1">
    <citation type="submission" date="2013-11" db="EMBL/GenBank/DDBJ databases">
        <title>The Genome Sequence of Phytophthora parasitica P1976.</title>
        <authorList>
            <consortium name="The Broad Institute Genomics Platform"/>
            <person name="Russ C."/>
            <person name="Tyler B."/>
            <person name="Panabieres F."/>
            <person name="Shan W."/>
            <person name="Tripathy S."/>
            <person name="Grunwald N."/>
            <person name="Machado M."/>
            <person name="Johnson C.S."/>
            <person name="Walker B."/>
            <person name="Young S."/>
            <person name="Zeng Q."/>
            <person name="Gargeya S."/>
            <person name="Fitzgerald M."/>
            <person name="Haas B."/>
            <person name="Abouelleil A."/>
            <person name="Allen A.W."/>
            <person name="Alvarado L."/>
            <person name="Arachchi H.M."/>
            <person name="Berlin A.M."/>
            <person name="Chapman S.B."/>
            <person name="Gainer-Dewar J."/>
            <person name="Goldberg J."/>
            <person name="Griggs A."/>
            <person name="Gujja S."/>
            <person name="Hansen M."/>
            <person name="Howarth C."/>
            <person name="Imamovic A."/>
            <person name="Ireland A."/>
            <person name="Larimer J."/>
            <person name="McCowan C."/>
            <person name="Murphy C."/>
            <person name="Pearson M."/>
            <person name="Poon T.W."/>
            <person name="Priest M."/>
            <person name="Roberts A."/>
            <person name="Saif S."/>
            <person name="Shea T."/>
            <person name="Sisk P."/>
            <person name="Sykes S."/>
            <person name="Wortman J."/>
            <person name="Nusbaum C."/>
            <person name="Birren B."/>
        </authorList>
    </citation>
    <scope>NUCLEOTIDE SEQUENCE [LARGE SCALE GENOMIC DNA]</scope>
    <source>
        <strain evidence="1 2">P1976</strain>
    </source>
</reference>
<organism evidence="1 2">
    <name type="scientific">Phytophthora nicotianae P1976</name>
    <dbReference type="NCBI Taxonomy" id="1317066"/>
    <lineage>
        <taxon>Eukaryota</taxon>
        <taxon>Sar</taxon>
        <taxon>Stramenopiles</taxon>
        <taxon>Oomycota</taxon>
        <taxon>Peronosporomycetes</taxon>
        <taxon>Peronosporales</taxon>
        <taxon>Peronosporaceae</taxon>
        <taxon>Phytophthora</taxon>
    </lineage>
</organism>
<name>A0A080ZE17_PHYNI</name>
<dbReference type="OrthoDB" id="10647072at2759"/>
<protein>
    <submittedName>
        <fullName evidence="1">Uncharacterized protein</fullName>
    </submittedName>
</protein>
<proteinExistence type="predicted"/>
<gene>
    <name evidence="1" type="ORF">F444_17709</name>
</gene>
<evidence type="ECO:0000313" key="2">
    <source>
        <dbReference type="Proteomes" id="UP000028582"/>
    </source>
</evidence>
<dbReference type="Proteomes" id="UP000028582">
    <property type="component" value="Unassembled WGS sequence"/>
</dbReference>
<sequence length="69" mass="7922">MTSEVVAENVQVDKKIWVISRNEKYKAILTVCQRIAECVVDKGKRSFESWMGHLIKVVDTIDSVGEKPW</sequence>